<gene>
    <name evidence="2" type="ORF">FGO68_gene17227</name>
</gene>
<dbReference type="Proteomes" id="UP000785679">
    <property type="component" value="Unassembled WGS sequence"/>
</dbReference>
<dbReference type="EMBL" id="RRYP01011256">
    <property type="protein sequence ID" value="TNV77854.1"/>
    <property type="molecule type" value="Genomic_DNA"/>
</dbReference>
<organism evidence="2 3">
    <name type="scientific">Halteria grandinella</name>
    <dbReference type="NCBI Taxonomy" id="5974"/>
    <lineage>
        <taxon>Eukaryota</taxon>
        <taxon>Sar</taxon>
        <taxon>Alveolata</taxon>
        <taxon>Ciliophora</taxon>
        <taxon>Intramacronucleata</taxon>
        <taxon>Spirotrichea</taxon>
        <taxon>Stichotrichia</taxon>
        <taxon>Sporadotrichida</taxon>
        <taxon>Halteriidae</taxon>
        <taxon>Halteria</taxon>
    </lineage>
</organism>
<sequence>MDTTFPILTPQRDCPTYDNLQLSFHKLQKLLKRAQLGYAVDFRDGVNLAESIEHLMDCVLDEYLRVVVKKSEQWITTQIKKRLEEAKAQLKGKEIGIQTDQKQEEIVMITQNDQMQAQIRLETESRNIITCLDRDEGSSEMFYWTQQPLRTIEVKRDHRKKPSELEEVLRFAQTPIPGSKDLSFKDQFTCGSAQSRNQHRPKSNMTQSIKGSQLPLQPTFTMDFDDYACKKYGMSMQTQVLLKRQLGKEELRFKRINRYMGSQYDSLVEKKKRLAFLQNLKGKPLFVMGYNQYGDMTRCLYLGDHSQYKWDEDQTLQGGPQSKHTVLKSGLMMLIDSKSTEIQFMEREIEVRVNEYYWLLVRKCGFSLDYQWVIKLWQFLDIYTFEPYPSD</sequence>
<reference evidence="2" key="1">
    <citation type="submission" date="2019-06" db="EMBL/GenBank/DDBJ databases">
        <authorList>
            <person name="Zheng W."/>
        </authorList>
    </citation>
    <scope>NUCLEOTIDE SEQUENCE</scope>
    <source>
        <strain evidence="2">QDHG01</strain>
    </source>
</reference>
<evidence type="ECO:0000256" key="1">
    <source>
        <dbReference type="SAM" id="MobiDB-lite"/>
    </source>
</evidence>
<accession>A0A8J8T0N9</accession>
<feature type="region of interest" description="Disordered" evidence="1">
    <location>
        <begin position="192"/>
        <end position="212"/>
    </location>
</feature>
<comment type="caution">
    <text evidence="2">The sequence shown here is derived from an EMBL/GenBank/DDBJ whole genome shotgun (WGS) entry which is preliminary data.</text>
</comment>
<evidence type="ECO:0000313" key="3">
    <source>
        <dbReference type="Proteomes" id="UP000785679"/>
    </source>
</evidence>
<name>A0A8J8T0N9_HALGN</name>
<evidence type="ECO:0000313" key="2">
    <source>
        <dbReference type="EMBL" id="TNV77854.1"/>
    </source>
</evidence>
<protein>
    <submittedName>
        <fullName evidence="2">Uncharacterized protein</fullName>
    </submittedName>
</protein>
<feature type="compositionally biased region" description="Polar residues" evidence="1">
    <location>
        <begin position="203"/>
        <end position="212"/>
    </location>
</feature>
<proteinExistence type="predicted"/>
<keyword evidence="3" id="KW-1185">Reference proteome</keyword>
<dbReference type="AlphaFoldDB" id="A0A8J8T0N9"/>